<evidence type="ECO:0000313" key="2">
    <source>
        <dbReference type="Proteomes" id="UP001596317"/>
    </source>
</evidence>
<gene>
    <name evidence="1" type="ORF">ACFP90_01890</name>
</gene>
<dbReference type="Proteomes" id="UP001596317">
    <property type="component" value="Unassembled WGS sequence"/>
</dbReference>
<protein>
    <submittedName>
        <fullName evidence="1">Uncharacterized protein</fullName>
    </submittedName>
</protein>
<sequence length="101" mass="10920">MDFTLGEDPDVAYTRTVQTTAQVKDAKGNVTKTTYRVTYAFESSKDRAIRAEVTERIGGRVIIIDNAAPVRNQGAASLKVDIPAKGKISKSFTVVVDNSAN</sequence>
<reference evidence="2" key="1">
    <citation type="journal article" date="2019" name="Int. J. Syst. Evol. Microbiol.">
        <title>The Global Catalogue of Microorganisms (GCM) 10K type strain sequencing project: providing services to taxonomists for standard genome sequencing and annotation.</title>
        <authorList>
            <consortium name="The Broad Institute Genomics Platform"/>
            <consortium name="The Broad Institute Genome Sequencing Center for Infectious Disease"/>
            <person name="Wu L."/>
            <person name="Ma J."/>
        </authorList>
    </citation>
    <scope>NUCLEOTIDE SEQUENCE [LARGE SCALE GENOMIC DNA]</scope>
    <source>
        <strain evidence="2">CCUG 63830</strain>
    </source>
</reference>
<proteinExistence type="predicted"/>
<accession>A0ABW1ZFL4</accession>
<dbReference type="RefSeq" id="WP_380053797.1">
    <property type="nucleotide sequence ID" value="NZ_JBHSWB010000001.1"/>
</dbReference>
<keyword evidence="2" id="KW-1185">Reference proteome</keyword>
<dbReference type="PANTHER" id="PTHR38075">
    <property type="entry name" value="DUF4139 DOMAIN-CONTAINING PROTEIN"/>
    <property type="match status" value="1"/>
</dbReference>
<dbReference type="PANTHER" id="PTHR38075:SF1">
    <property type="entry name" value="DUF4139 DOMAIN-CONTAINING PROTEIN"/>
    <property type="match status" value="1"/>
</dbReference>
<name>A0ABW1ZFL4_9DEIO</name>
<comment type="caution">
    <text evidence="1">The sequence shown here is derived from an EMBL/GenBank/DDBJ whole genome shotgun (WGS) entry which is preliminary data.</text>
</comment>
<dbReference type="EMBL" id="JBHSWB010000001">
    <property type="protein sequence ID" value="MFC6659253.1"/>
    <property type="molecule type" value="Genomic_DNA"/>
</dbReference>
<organism evidence="1 2">
    <name type="scientific">Deinococcus multiflagellatus</name>
    <dbReference type="NCBI Taxonomy" id="1656887"/>
    <lineage>
        <taxon>Bacteria</taxon>
        <taxon>Thermotogati</taxon>
        <taxon>Deinococcota</taxon>
        <taxon>Deinococci</taxon>
        <taxon>Deinococcales</taxon>
        <taxon>Deinococcaceae</taxon>
        <taxon>Deinococcus</taxon>
    </lineage>
</organism>
<evidence type="ECO:0000313" key="1">
    <source>
        <dbReference type="EMBL" id="MFC6659253.1"/>
    </source>
</evidence>